<dbReference type="GO" id="GO:0034058">
    <property type="term" value="P:endosomal vesicle fusion"/>
    <property type="evidence" value="ECO:0007669"/>
    <property type="project" value="TreeGrafter"/>
</dbReference>
<evidence type="ECO:0000256" key="5">
    <source>
        <dbReference type="PROSITE-ProRule" id="PRU01006"/>
    </source>
</evidence>
<dbReference type="InterPro" id="IPR000547">
    <property type="entry name" value="Clathrin_H-chain/VPS_repeat"/>
</dbReference>
<evidence type="ECO:0000259" key="7">
    <source>
        <dbReference type="PROSITE" id="PS50219"/>
    </source>
</evidence>
<dbReference type="Proteomes" id="UP000195402">
    <property type="component" value="Unassembled WGS sequence"/>
</dbReference>
<evidence type="ECO:0000256" key="2">
    <source>
        <dbReference type="ARBA" id="ARBA00022448"/>
    </source>
</evidence>
<dbReference type="Pfam" id="PF00780">
    <property type="entry name" value="CNH"/>
    <property type="match status" value="1"/>
</dbReference>
<dbReference type="InterPro" id="IPR032914">
    <property type="entry name" value="Vam6/VPS39/TRAP1"/>
</dbReference>
<dbReference type="GO" id="GO:0005737">
    <property type="term" value="C:cytoplasm"/>
    <property type="evidence" value="ECO:0007669"/>
    <property type="project" value="UniProtKB-SubCell"/>
</dbReference>
<feature type="region of interest" description="Disordered" evidence="6">
    <location>
        <begin position="847"/>
        <end position="867"/>
    </location>
</feature>
<dbReference type="PANTHER" id="PTHR12894:SF27">
    <property type="entry name" value="TRANSFORMING GROWTH FACTOR-BETA RECEPTOR-ASSOCIATED PROTEIN 1"/>
    <property type="match status" value="1"/>
</dbReference>
<proteinExistence type="predicted"/>
<dbReference type="Pfam" id="PF10366">
    <property type="entry name" value="Vps39_1"/>
    <property type="match status" value="1"/>
</dbReference>
<keyword evidence="3" id="KW-0963">Cytoplasm</keyword>
<dbReference type="InterPro" id="IPR001180">
    <property type="entry name" value="CNH_dom"/>
</dbReference>
<dbReference type="STRING" id="56857.A0A200Q950"/>
<keyword evidence="2" id="KW-0813">Transport</keyword>
<dbReference type="InterPro" id="IPR019453">
    <property type="entry name" value="VPS39/TGFA1_Znf"/>
</dbReference>
<evidence type="ECO:0000256" key="4">
    <source>
        <dbReference type="ARBA" id="ARBA00022927"/>
    </source>
</evidence>
<accession>A0A200Q950</accession>
<feature type="repeat" description="CHCR" evidence="5">
    <location>
        <begin position="628"/>
        <end position="800"/>
    </location>
</feature>
<evidence type="ECO:0000313" key="8">
    <source>
        <dbReference type="EMBL" id="OVA07026.1"/>
    </source>
</evidence>
<dbReference type="InterPro" id="IPR019452">
    <property type="entry name" value="VPS39/TGF_beta_rcpt-assoc_1"/>
</dbReference>
<name>A0A200Q950_MACCD</name>
<evidence type="ECO:0000256" key="1">
    <source>
        <dbReference type="ARBA" id="ARBA00004496"/>
    </source>
</evidence>
<organism evidence="8 9">
    <name type="scientific">Macleaya cordata</name>
    <name type="common">Five-seeded plume-poppy</name>
    <name type="synonym">Bocconia cordata</name>
    <dbReference type="NCBI Taxonomy" id="56857"/>
    <lineage>
        <taxon>Eukaryota</taxon>
        <taxon>Viridiplantae</taxon>
        <taxon>Streptophyta</taxon>
        <taxon>Embryophyta</taxon>
        <taxon>Tracheophyta</taxon>
        <taxon>Spermatophyta</taxon>
        <taxon>Magnoliopsida</taxon>
        <taxon>Ranunculales</taxon>
        <taxon>Papaveraceae</taxon>
        <taxon>Papaveroideae</taxon>
        <taxon>Macleaya</taxon>
    </lineage>
</organism>
<sequence>MVHSAYDSFELLKNSSTKIQSVGSYGSKLLVGCADGSLMIFAPESSVSDRSPTSDRNYQSLEMRKEPYILEKTLTGFSKKPIIAMEVSVSRELLVSLSESIAFHRLPNLETIAVITKAKGANLYTWDDRRGFLCFARQKRVCIFRHDGGRGFVEVKEYSVPDVVKSMSWCGENICLGVRRDYMILNTMSGAFSDVFPSGRIAPPLVVPLPSGELLLGKDNIGVFVDQNGKLLQEGRICWSEAPVAVVIHRPYAIAHLPRHIEIRSLRAPYPLVQTVALRNIHHLLQSNNSVIAALDNSIYGIFPVSLGAQIVQLTASGNFEEALALCKLLPPEDSTLRAAKEGTIHIRYGHYLFNSGSYEEAMEQFWAAQVDVTYVLSLYPSIVLPKSLTTPELEKEADVAWDASHLSRVSSDTSDEMEFSPSSQPESDGNAMLESKKTSHNTLMALIKFLQKKRSTIVERATVEGTEEIVSDAVGESNISYDFNRSNISHKGRRNIHVSSGSREMAAILDTALIQALLLTGQSSAALELLKGPNYCDLKISEEFLQQRKYYTALLELYKCNGMHREALELLNQLVEESKTGQVQSELMQNCRPDTIIEYLKPLCGTDPMLVLEFSMHVLESCPTETIDLFLSGNIPADLVNSYLKQHAPSMQATYLELMLAMNENGISRNLQNEMVQIYLSEVLDSYEDLKTQNKWDEKVYSPTRKKLLSALESISGYSPEGLLKRLPADALYEERAVLLGKMNQHQLALSLYVHKLHVPELALAYCDRVYETGQHKPSPDLYGNIYLTLLQIYLNPQKTTKDFEKRIMNLVPSKDISIRKVRSAKSKWNRVVKKIAEIEGAEDVRISPSSTDSGRSDGDEPSVEGSSTIMIDEVLDLLSQRWDRVHGAQALKLLPRETKLQNLLPFLEPLLKKSSEAQRNLSVIKSLRYSENLQVKDEFYKHRRTVLKISNDSMCSLCNKKIGTSVFAVYPNGKTLVHFVCFRDSQSMKTAVKGSTLRKQGY</sequence>
<dbReference type="PROSITE" id="PS50219">
    <property type="entry name" value="CNH"/>
    <property type="match status" value="1"/>
</dbReference>
<dbReference type="PROSITE" id="PS50236">
    <property type="entry name" value="CHCR"/>
    <property type="match status" value="1"/>
</dbReference>
<reference evidence="8 9" key="1">
    <citation type="journal article" date="2017" name="Mol. Plant">
        <title>The Genome of Medicinal Plant Macleaya cordata Provides New Insights into Benzylisoquinoline Alkaloids Metabolism.</title>
        <authorList>
            <person name="Liu X."/>
            <person name="Liu Y."/>
            <person name="Huang P."/>
            <person name="Ma Y."/>
            <person name="Qing Z."/>
            <person name="Tang Q."/>
            <person name="Cao H."/>
            <person name="Cheng P."/>
            <person name="Zheng Y."/>
            <person name="Yuan Z."/>
            <person name="Zhou Y."/>
            <person name="Liu J."/>
            <person name="Tang Z."/>
            <person name="Zhuo Y."/>
            <person name="Zhang Y."/>
            <person name="Yu L."/>
            <person name="Huang J."/>
            <person name="Yang P."/>
            <person name="Peng Q."/>
            <person name="Zhang J."/>
            <person name="Jiang W."/>
            <person name="Zhang Z."/>
            <person name="Lin K."/>
            <person name="Ro D.K."/>
            <person name="Chen X."/>
            <person name="Xiong X."/>
            <person name="Shang Y."/>
            <person name="Huang S."/>
            <person name="Zeng J."/>
        </authorList>
    </citation>
    <scope>NUCLEOTIDE SEQUENCE [LARGE SCALE GENOMIC DNA]</scope>
    <source>
        <strain evidence="9">cv. BLH2017</strain>
        <tissue evidence="8">Root</tissue>
    </source>
</reference>
<feature type="domain" description="CNH" evidence="7">
    <location>
        <begin position="16"/>
        <end position="291"/>
    </location>
</feature>
<dbReference type="FunCoup" id="A0A200Q950">
    <property type="interactions" value="3908"/>
</dbReference>
<evidence type="ECO:0000256" key="3">
    <source>
        <dbReference type="ARBA" id="ARBA00022490"/>
    </source>
</evidence>
<dbReference type="OMA" id="EEYCNQV"/>
<keyword evidence="9" id="KW-1185">Reference proteome</keyword>
<protein>
    <submittedName>
        <fullName evidence="8">Clathrin</fullName>
    </submittedName>
</protein>
<dbReference type="GO" id="GO:0016020">
    <property type="term" value="C:membrane"/>
    <property type="evidence" value="ECO:0007669"/>
    <property type="project" value="TreeGrafter"/>
</dbReference>
<comment type="caution">
    <text evidence="8">The sequence shown here is derived from an EMBL/GenBank/DDBJ whole genome shotgun (WGS) entry which is preliminary data.</text>
</comment>
<dbReference type="PANTHER" id="PTHR12894">
    <property type="entry name" value="CNH DOMAIN CONTAINING"/>
    <property type="match status" value="1"/>
</dbReference>
<evidence type="ECO:0000313" key="9">
    <source>
        <dbReference type="Proteomes" id="UP000195402"/>
    </source>
</evidence>
<dbReference type="AlphaFoldDB" id="A0A200Q950"/>
<dbReference type="EMBL" id="MVGT01002651">
    <property type="protein sequence ID" value="OVA07026.1"/>
    <property type="molecule type" value="Genomic_DNA"/>
</dbReference>
<dbReference type="InParanoid" id="A0A200Q950"/>
<dbReference type="Pfam" id="PF10367">
    <property type="entry name" value="zf-Vps39_C"/>
    <property type="match status" value="1"/>
</dbReference>
<dbReference type="GO" id="GO:0006914">
    <property type="term" value="P:autophagy"/>
    <property type="evidence" value="ECO:0007669"/>
    <property type="project" value="TreeGrafter"/>
</dbReference>
<dbReference type="GO" id="GO:0006886">
    <property type="term" value="P:intracellular protein transport"/>
    <property type="evidence" value="ECO:0007669"/>
    <property type="project" value="UniProtKB-UniRule"/>
</dbReference>
<gene>
    <name evidence="8" type="ORF">BVC80_1117g15</name>
</gene>
<evidence type="ECO:0000256" key="6">
    <source>
        <dbReference type="SAM" id="MobiDB-lite"/>
    </source>
</evidence>
<dbReference type="OrthoDB" id="5325112at2759"/>
<comment type="subcellular location">
    <subcellularLocation>
        <location evidence="1">Cytoplasm</location>
    </subcellularLocation>
</comment>
<feature type="region of interest" description="Disordered" evidence="6">
    <location>
        <begin position="412"/>
        <end position="433"/>
    </location>
</feature>
<keyword evidence="4" id="KW-0653">Protein transport</keyword>